<sequence length="532" mass="53406">MIKRTARALAYLVTGPVAGLAGFLWSVVAGVLVTVLAVTQLGGPVFLGAAWVTRRLAAVERRRAGWVLGAPIASPYVPVGGSPRERVGAVAGQPATWRDLAWLFVLLPVGVVTGVAGLVIAVVDLASIAAPAWAWAVPNPNAPFPMKQLLTTVPGRFGLTVAGLALLPVAAWLLRTIAAGPARLAAALLGPGEHRRLVERAARLAETRRRVVDAQAAELRRIERDLHDGAQARIVAAGMTLALASRKLRAAASSAAASSASAGSALASVGAGPAEINISDFPEIARQASADLHDSAATSARTARPGVGGGQLGARAGVGGGQLGARAGVGGGQSGARAGVGGGQSGARAGVGGGQLGARAGVGDGQSGARPGVAGSQLDARADVELARRQLDEALAELRRLVRGIHPPILTDRGLHAALAALAGDSPFPVGLHGDPDARYPAAVESAAYFVVAEGLTNAAKHAGATRGTITLDRVADLVRVTVTDDGRGGADPDGAGLLGLRRRVEALDGTLTVSSPPGGPTVLRAELPCTS</sequence>
<evidence type="ECO:0000256" key="4">
    <source>
        <dbReference type="ARBA" id="ARBA00022777"/>
    </source>
</evidence>
<dbReference type="PANTHER" id="PTHR24421">
    <property type="entry name" value="NITRATE/NITRITE SENSOR PROTEIN NARX-RELATED"/>
    <property type="match status" value="1"/>
</dbReference>
<dbReference type="InterPro" id="IPR025828">
    <property type="entry name" value="Put_sensor_dom"/>
</dbReference>
<dbReference type="SMART" id="SM00387">
    <property type="entry name" value="HATPase_c"/>
    <property type="match status" value="1"/>
</dbReference>
<evidence type="ECO:0000256" key="3">
    <source>
        <dbReference type="ARBA" id="ARBA00022679"/>
    </source>
</evidence>
<keyword evidence="4" id="KW-0418">Kinase</keyword>
<dbReference type="CDD" id="cd16917">
    <property type="entry name" value="HATPase_UhpB-NarQ-NarX-like"/>
    <property type="match status" value="1"/>
</dbReference>
<feature type="domain" description="Histidine kinase/HSP90-like ATPase" evidence="8">
    <location>
        <begin position="443"/>
        <end position="532"/>
    </location>
</feature>
<evidence type="ECO:0000313" key="10">
    <source>
        <dbReference type="Proteomes" id="UP000676967"/>
    </source>
</evidence>
<keyword evidence="7" id="KW-0812">Transmembrane</keyword>
<feature type="transmembrane region" description="Helical" evidence="7">
    <location>
        <begin position="34"/>
        <end position="53"/>
    </location>
</feature>
<accession>A0ABM7LRJ3</accession>
<feature type="transmembrane region" description="Helical" evidence="7">
    <location>
        <begin position="9"/>
        <end position="28"/>
    </location>
</feature>
<keyword evidence="3" id="KW-0808">Transferase</keyword>
<evidence type="ECO:0000313" key="9">
    <source>
        <dbReference type="EMBL" id="BCJ41875.1"/>
    </source>
</evidence>
<dbReference type="PANTHER" id="PTHR24421:SF10">
    <property type="entry name" value="NITRATE_NITRITE SENSOR PROTEIN NARQ"/>
    <property type="match status" value="1"/>
</dbReference>
<evidence type="ECO:0000256" key="6">
    <source>
        <dbReference type="SAM" id="Coils"/>
    </source>
</evidence>
<evidence type="ECO:0000256" key="5">
    <source>
        <dbReference type="ARBA" id="ARBA00023012"/>
    </source>
</evidence>
<feature type="transmembrane region" description="Helical" evidence="7">
    <location>
        <begin position="102"/>
        <end position="135"/>
    </location>
</feature>
<keyword evidence="5" id="KW-0902">Two-component regulatory system</keyword>
<dbReference type="Gene3D" id="3.30.565.10">
    <property type="entry name" value="Histidine kinase-like ATPase, C-terminal domain"/>
    <property type="match status" value="1"/>
</dbReference>
<dbReference type="EC" id="2.7.13.3" evidence="2"/>
<protein>
    <recommendedName>
        <fullName evidence="2">histidine kinase</fullName>
        <ecNumber evidence="2">2.7.13.3</ecNumber>
    </recommendedName>
</protein>
<gene>
    <name evidence="9" type="ORF">Aiant_25320</name>
</gene>
<evidence type="ECO:0000259" key="8">
    <source>
        <dbReference type="SMART" id="SM00387"/>
    </source>
</evidence>
<keyword evidence="7" id="KW-1133">Transmembrane helix</keyword>
<keyword evidence="6" id="KW-0175">Coiled coil</keyword>
<feature type="coiled-coil region" evidence="6">
    <location>
        <begin position="377"/>
        <end position="404"/>
    </location>
</feature>
<dbReference type="RefSeq" id="WP_189335337.1">
    <property type="nucleotide sequence ID" value="NZ_AP023356.1"/>
</dbReference>
<evidence type="ECO:0000256" key="7">
    <source>
        <dbReference type="SAM" id="Phobius"/>
    </source>
</evidence>
<evidence type="ECO:0000256" key="1">
    <source>
        <dbReference type="ARBA" id="ARBA00000085"/>
    </source>
</evidence>
<feature type="transmembrane region" description="Helical" evidence="7">
    <location>
        <begin position="155"/>
        <end position="174"/>
    </location>
</feature>
<keyword evidence="10" id="KW-1185">Reference proteome</keyword>
<dbReference type="SUPFAM" id="SSF55874">
    <property type="entry name" value="ATPase domain of HSP90 chaperone/DNA topoisomerase II/histidine kinase"/>
    <property type="match status" value="1"/>
</dbReference>
<dbReference type="InterPro" id="IPR036890">
    <property type="entry name" value="HATPase_C_sf"/>
</dbReference>
<keyword evidence="7" id="KW-0472">Membrane</keyword>
<dbReference type="Proteomes" id="UP000676967">
    <property type="component" value="Chromosome"/>
</dbReference>
<evidence type="ECO:0000256" key="2">
    <source>
        <dbReference type="ARBA" id="ARBA00012438"/>
    </source>
</evidence>
<reference evidence="9 10" key="1">
    <citation type="submission" date="2020-08" db="EMBL/GenBank/DDBJ databases">
        <title>Whole genome shotgun sequence of Actinoplanes ianthinogenes NBRC 13996.</title>
        <authorList>
            <person name="Komaki H."/>
            <person name="Tamura T."/>
        </authorList>
    </citation>
    <scope>NUCLEOTIDE SEQUENCE [LARGE SCALE GENOMIC DNA]</scope>
    <source>
        <strain evidence="9 10">NBRC 13996</strain>
    </source>
</reference>
<dbReference type="Pfam" id="PF02518">
    <property type="entry name" value="HATPase_c"/>
    <property type="match status" value="1"/>
</dbReference>
<proteinExistence type="predicted"/>
<dbReference type="InterPro" id="IPR003594">
    <property type="entry name" value="HATPase_dom"/>
</dbReference>
<organism evidence="9 10">
    <name type="scientific">Actinoplanes ianthinogenes</name>
    <dbReference type="NCBI Taxonomy" id="122358"/>
    <lineage>
        <taxon>Bacteria</taxon>
        <taxon>Bacillati</taxon>
        <taxon>Actinomycetota</taxon>
        <taxon>Actinomycetes</taxon>
        <taxon>Micromonosporales</taxon>
        <taxon>Micromonosporaceae</taxon>
        <taxon>Actinoplanes</taxon>
    </lineage>
</organism>
<name>A0ABM7LRJ3_9ACTN</name>
<comment type="catalytic activity">
    <reaction evidence="1">
        <text>ATP + protein L-histidine = ADP + protein N-phospho-L-histidine.</text>
        <dbReference type="EC" id="2.7.13.3"/>
    </reaction>
</comment>
<dbReference type="InterPro" id="IPR050482">
    <property type="entry name" value="Sensor_HK_TwoCompSys"/>
</dbReference>
<dbReference type="Pfam" id="PF13796">
    <property type="entry name" value="Sensor"/>
    <property type="match status" value="1"/>
</dbReference>
<dbReference type="EMBL" id="AP023356">
    <property type="protein sequence ID" value="BCJ41875.1"/>
    <property type="molecule type" value="Genomic_DNA"/>
</dbReference>